<keyword evidence="4" id="KW-1133">Transmembrane helix</keyword>
<evidence type="ECO:0000256" key="5">
    <source>
        <dbReference type="ARBA" id="ARBA00023136"/>
    </source>
</evidence>
<protein>
    <recommendedName>
        <fullName evidence="7">Tryptophan-rich sensory protein</fullName>
    </recommendedName>
</protein>
<dbReference type="PANTHER" id="PTHR10057">
    <property type="entry name" value="PERIPHERAL-TYPE BENZODIAZEPINE RECEPTOR"/>
    <property type="match status" value="1"/>
</dbReference>
<evidence type="ECO:0000256" key="4">
    <source>
        <dbReference type="ARBA" id="ARBA00022989"/>
    </source>
</evidence>
<dbReference type="FunFam" id="1.20.1260.100:FF:000001">
    <property type="entry name" value="translocator protein 2"/>
    <property type="match status" value="1"/>
</dbReference>
<sequence length="166" mass="17577">MTVQPLSLRPAMGKIAAALAAVAPVVAAAAVGNFATLPNITPWYESLAKPPFNPPNAVFGPVWTLLYILMAGAFFRILRSPEGAARRWAIILFLVQITLNAAWSVAFFGSHSPAAGLVVILLLDTAIAATIHAFLAVDRIAGGALVPYLGWVAFATLLNGSIWWLN</sequence>
<keyword evidence="3" id="KW-0812">Transmembrane</keyword>
<evidence type="ECO:0000313" key="6">
    <source>
        <dbReference type="EMBL" id="SCM78027.1"/>
    </source>
</evidence>
<dbReference type="AlphaFoldDB" id="A0A212LKK0"/>
<comment type="subcellular location">
    <subcellularLocation>
        <location evidence="1">Membrane</location>
        <topology evidence="1">Multi-pass membrane protein</topology>
    </subcellularLocation>
</comment>
<dbReference type="Gene3D" id="1.20.1260.100">
    <property type="entry name" value="TspO/MBR protein"/>
    <property type="match status" value="1"/>
</dbReference>
<comment type="similarity">
    <text evidence="2">Belongs to the TspO/BZRP family.</text>
</comment>
<evidence type="ECO:0000256" key="3">
    <source>
        <dbReference type="ARBA" id="ARBA00022692"/>
    </source>
</evidence>
<accession>A0A212LKK0</accession>
<dbReference type="GO" id="GO:0016020">
    <property type="term" value="C:membrane"/>
    <property type="evidence" value="ECO:0007669"/>
    <property type="project" value="UniProtKB-SubCell"/>
</dbReference>
<evidence type="ECO:0000256" key="1">
    <source>
        <dbReference type="ARBA" id="ARBA00004141"/>
    </source>
</evidence>
<evidence type="ECO:0008006" key="7">
    <source>
        <dbReference type="Google" id="ProtNLM"/>
    </source>
</evidence>
<dbReference type="PANTHER" id="PTHR10057:SF0">
    <property type="entry name" value="TRANSLOCATOR PROTEIN"/>
    <property type="match status" value="1"/>
</dbReference>
<dbReference type="InterPro" id="IPR038330">
    <property type="entry name" value="TspO/MBR-related_sf"/>
</dbReference>
<evidence type="ECO:0000256" key="2">
    <source>
        <dbReference type="ARBA" id="ARBA00007524"/>
    </source>
</evidence>
<dbReference type="InterPro" id="IPR004307">
    <property type="entry name" value="TspO_MBR"/>
</dbReference>
<dbReference type="Pfam" id="PF03073">
    <property type="entry name" value="TspO_MBR"/>
    <property type="match status" value="1"/>
</dbReference>
<dbReference type="PIRSF" id="PIRSF005859">
    <property type="entry name" value="PBR"/>
    <property type="match status" value="1"/>
</dbReference>
<dbReference type="RefSeq" id="WP_288197786.1">
    <property type="nucleotide sequence ID" value="NZ_LT608334.1"/>
</dbReference>
<name>A0A212LKK0_9HYPH</name>
<dbReference type="GO" id="GO:0033013">
    <property type="term" value="P:tetrapyrrole metabolic process"/>
    <property type="evidence" value="ECO:0007669"/>
    <property type="project" value="UniProtKB-ARBA"/>
</dbReference>
<organism evidence="6">
    <name type="scientific">uncultured Pleomorphomonas sp</name>
    <dbReference type="NCBI Taxonomy" id="442121"/>
    <lineage>
        <taxon>Bacteria</taxon>
        <taxon>Pseudomonadati</taxon>
        <taxon>Pseudomonadota</taxon>
        <taxon>Alphaproteobacteria</taxon>
        <taxon>Hyphomicrobiales</taxon>
        <taxon>Pleomorphomonadaceae</taxon>
        <taxon>Pleomorphomonas</taxon>
        <taxon>environmental samples</taxon>
    </lineage>
</organism>
<gene>
    <name evidence="6" type="ORF">KL86PLE_60349</name>
</gene>
<reference evidence="6" key="1">
    <citation type="submission" date="2016-08" db="EMBL/GenBank/DDBJ databases">
        <authorList>
            <person name="Seilhamer J.J."/>
        </authorList>
    </citation>
    <scope>NUCLEOTIDE SEQUENCE</scope>
    <source>
        <strain evidence="6">86</strain>
    </source>
</reference>
<proteinExistence type="inferred from homology"/>
<keyword evidence="5" id="KW-0472">Membrane</keyword>
<dbReference type="CDD" id="cd15904">
    <property type="entry name" value="TSPO_MBR"/>
    <property type="match status" value="1"/>
</dbReference>
<dbReference type="EMBL" id="FMJD01000010">
    <property type="protein sequence ID" value="SCM78027.1"/>
    <property type="molecule type" value="Genomic_DNA"/>
</dbReference>